<dbReference type="GO" id="GO:0042800">
    <property type="term" value="F:histone H3K4 methyltransferase activity"/>
    <property type="evidence" value="ECO:0007669"/>
    <property type="project" value="TreeGrafter"/>
</dbReference>
<dbReference type="SUPFAM" id="SSF46689">
    <property type="entry name" value="Homeodomain-like"/>
    <property type="match status" value="1"/>
</dbReference>
<dbReference type="GO" id="GO:0006303">
    <property type="term" value="P:double-strand break repair via nonhomologous end joining"/>
    <property type="evidence" value="ECO:0007669"/>
    <property type="project" value="TreeGrafter"/>
</dbReference>
<dbReference type="GO" id="GO:0031297">
    <property type="term" value="P:replication fork processing"/>
    <property type="evidence" value="ECO:0007669"/>
    <property type="project" value="TreeGrafter"/>
</dbReference>
<dbReference type="GO" id="GO:0000793">
    <property type="term" value="C:condensed chromosome"/>
    <property type="evidence" value="ECO:0007669"/>
    <property type="project" value="TreeGrafter"/>
</dbReference>
<dbReference type="GO" id="GO:0044774">
    <property type="term" value="P:mitotic DNA integrity checkpoint signaling"/>
    <property type="evidence" value="ECO:0007669"/>
    <property type="project" value="TreeGrafter"/>
</dbReference>
<dbReference type="Proteomes" id="UP000279307">
    <property type="component" value="Chromosome 12"/>
</dbReference>
<dbReference type="AlphaFoldDB" id="A0A3L8D7S0"/>
<reference evidence="3" key="2">
    <citation type="submission" date="2018-07" db="EMBL/GenBank/DDBJ databases">
        <authorList>
            <person name="Mckenzie S.K."/>
            <person name="Kronauer D.J.C."/>
        </authorList>
    </citation>
    <scope>NUCLEOTIDE SEQUENCE</scope>
    <source>
        <strain evidence="3">Clonal line C1</strain>
    </source>
</reference>
<dbReference type="InterPro" id="IPR036388">
    <property type="entry name" value="WH-like_DNA-bd_sf"/>
</dbReference>
<evidence type="ECO:0000313" key="3">
    <source>
        <dbReference type="EMBL" id="RLU16324.1"/>
    </source>
</evidence>
<dbReference type="GO" id="GO:0005634">
    <property type="term" value="C:nucleus"/>
    <property type="evidence" value="ECO:0007669"/>
    <property type="project" value="UniProtKB-SubCell"/>
</dbReference>
<dbReference type="GO" id="GO:0003697">
    <property type="term" value="F:single-stranded DNA binding"/>
    <property type="evidence" value="ECO:0007669"/>
    <property type="project" value="TreeGrafter"/>
</dbReference>
<comment type="subcellular location">
    <subcellularLocation>
        <location evidence="1">Nucleus</location>
    </subcellularLocation>
</comment>
<dbReference type="Pfam" id="PF17906">
    <property type="entry name" value="HTH_48"/>
    <property type="match status" value="1"/>
</dbReference>
<gene>
    <name evidence="3" type="ORF">DMN91_012084</name>
</gene>
<dbReference type="InterPro" id="IPR009057">
    <property type="entry name" value="Homeodomain-like_sf"/>
</dbReference>
<sequence length="115" mass="13340">MENEKVHLRHVMLYEFRKGVSVGTAQKNIQSVYLDRAPAFRTVKKWFGRFRNGDFNLEDQLRSGRPSGIDDDIVCALVEENPRITTEEIAERLKIDNSTAFRHLKKLGYISKLDT</sequence>
<comment type="caution">
    <text evidence="3">The sequence shown here is derived from an EMBL/GenBank/DDBJ whole genome shotgun (WGS) entry which is preliminary data.</text>
</comment>
<dbReference type="OrthoDB" id="10032414at2759"/>
<dbReference type="PANTHER" id="PTHR46060">
    <property type="entry name" value="MARINER MOS1 TRANSPOSASE-LIKE PROTEIN"/>
    <property type="match status" value="1"/>
</dbReference>
<name>A0A3L8D7S0_OOCBI</name>
<dbReference type="GO" id="GO:0000014">
    <property type="term" value="F:single-stranded DNA endodeoxyribonuclease activity"/>
    <property type="evidence" value="ECO:0007669"/>
    <property type="project" value="TreeGrafter"/>
</dbReference>
<dbReference type="InterPro" id="IPR052709">
    <property type="entry name" value="Transposase-MT_Hybrid"/>
</dbReference>
<dbReference type="Gene3D" id="1.10.10.10">
    <property type="entry name" value="Winged helix-like DNA-binding domain superfamily/Winged helix DNA-binding domain"/>
    <property type="match status" value="1"/>
</dbReference>
<feature type="domain" description="Mos1 transposase HTH" evidence="2">
    <location>
        <begin position="5"/>
        <end position="54"/>
    </location>
</feature>
<dbReference type="GO" id="GO:0035861">
    <property type="term" value="C:site of double-strand break"/>
    <property type="evidence" value="ECO:0007669"/>
    <property type="project" value="TreeGrafter"/>
</dbReference>
<proteinExistence type="predicted"/>
<dbReference type="PANTHER" id="PTHR46060:SF2">
    <property type="entry name" value="HISTONE-LYSINE N-METHYLTRANSFERASE SETMAR"/>
    <property type="match status" value="1"/>
</dbReference>
<organism evidence="3">
    <name type="scientific">Ooceraea biroi</name>
    <name type="common">Clonal raider ant</name>
    <name type="synonym">Cerapachys biroi</name>
    <dbReference type="NCBI Taxonomy" id="2015173"/>
    <lineage>
        <taxon>Eukaryota</taxon>
        <taxon>Metazoa</taxon>
        <taxon>Ecdysozoa</taxon>
        <taxon>Arthropoda</taxon>
        <taxon>Hexapoda</taxon>
        <taxon>Insecta</taxon>
        <taxon>Pterygota</taxon>
        <taxon>Neoptera</taxon>
        <taxon>Endopterygota</taxon>
        <taxon>Hymenoptera</taxon>
        <taxon>Apocrita</taxon>
        <taxon>Aculeata</taxon>
        <taxon>Formicoidea</taxon>
        <taxon>Formicidae</taxon>
        <taxon>Dorylinae</taxon>
        <taxon>Ooceraea</taxon>
    </lineage>
</organism>
<dbReference type="Pfam" id="PF13412">
    <property type="entry name" value="HTH_24"/>
    <property type="match status" value="1"/>
</dbReference>
<dbReference type="Gene3D" id="1.10.10.1450">
    <property type="match status" value="1"/>
</dbReference>
<protein>
    <recommendedName>
        <fullName evidence="2">Mos1 transposase HTH domain-containing protein</fullName>
    </recommendedName>
</protein>
<dbReference type="GO" id="GO:0000729">
    <property type="term" value="P:DNA double-strand break processing"/>
    <property type="evidence" value="ECO:0007669"/>
    <property type="project" value="TreeGrafter"/>
</dbReference>
<dbReference type="GO" id="GO:0044547">
    <property type="term" value="F:DNA topoisomerase binding"/>
    <property type="evidence" value="ECO:0007669"/>
    <property type="project" value="TreeGrafter"/>
</dbReference>
<reference evidence="3" key="1">
    <citation type="journal article" date="2018" name="Genome Res.">
        <title>The genomic architecture and molecular evolution of ant odorant receptors.</title>
        <authorList>
            <person name="McKenzie S.K."/>
            <person name="Kronauer D.J.C."/>
        </authorList>
    </citation>
    <scope>NUCLEOTIDE SEQUENCE [LARGE SCALE GENOMIC DNA]</scope>
    <source>
        <strain evidence="3">Clonal line C1</strain>
    </source>
</reference>
<dbReference type="GO" id="GO:0046975">
    <property type="term" value="F:histone H3K36 methyltransferase activity"/>
    <property type="evidence" value="ECO:0007669"/>
    <property type="project" value="TreeGrafter"/>
</dbReference>
<dbReference type="GO" id="GO:0015074">
    <property type="term" value="P:DNA integration"/>
    <property type="evidence" value="ECO:0007669"/>
    <property type="project" value="TreeGrafter"/>
</dbReference>
<dbReference type="InterPro" id="IPR041426">
    <property type="entry name" value="Mos1_HTH"/>
</dbReference>
<evidence type="ECO:0000259" key="2">
    <source>
        <dbReference type="Pfam" id="PF17906"/>
    </source>
</evidence>
<evidence type="ECO:0000256" key="1">
    <source>
        <dbReference type="ARBA" id="ARBA00004123"/>
    </source>
</evidence>
<accession>A0A3L8D7S0</accession>
<dbReference type="GO" id="GO:0003690">
    <property type="term" value="F:double-stranded DNA binding"/>
    <property type="evidence" value="ECO:0007669"/>
    <property type="project" value="TreeGrafter"/>
</dbReference>
<dbReference type="EMBL" id="QOIP01000012">
    <property type="protein sequence ID" value="RLU16324.1"/>
    <property type="molecule type" value="Genomic_DNA"/>
</dbReference>